<gene>
    <name evidence="2" type="ORF">GYMLUDRAFT_85120</name>
</gene>
<keyword evidence="1" id="KW-0732">Signal</keyword>
<sequence length="197" mass="20897">MFLTQTAAKMLVPALLLVWTNAVSASPLQASPSLTNNFTLSALNTTLDNANSTGAPLVLGSAGAIDGEAFYVSSTYYSYPYNDYSAQGLVGGNLRAFDKQGNWNTNASAPSSSYEALSWATSSFYHDVASTAFSAVTVPASQYPVLAVNGVYDMWYLCSSDEFRGQNSVYFNTTSIESSSGSSSIACYPVLLNMVPV</sequence>
<protein>
    <submittedName>
        <fullName evidence="2">Uncharacterized protein</fullName>
    </submittedName>
</protein>
<evidence type="ECO:0000313" key="3">
    <source>
        <dbReference type="Proteomes" id="UP000053593"/>
    </source>
</evidence>
<feature type="signal peptide" evidence="1">
    <location>
        <begin position="1"/>
        <end position="25"/>
    </location>
</feature>
<dbReference type="EMBL" id="KN834772">
    <property type="protein sequence ID" value="KIK61142.1"/>
    <property type="molecule type" value="Genomic_DNA"/>
</dbReference>
<feature type="chain" id="PRO_5002208571" evidence="1">
    <location>
        <begin position="26"/>
        <end position="197"/>
    </location>
</feature>
<dbReference type="AlphaFoldDB" id="A0A0D0CQ58"/>
<accession>A0A0D0CQ58</accession>
<keyword evidence="3" id="KW-1185">Reference proteome</keyword>
<dbReference type="HOGENOM" id="CLU_111198_0_0_1"/>
<organism evidence="2 3">
    <name type="scientific">Collybiopsis luxurians FD-317 M1</name>
    <dbReference type="NCBI Taxonomy" id="944289"/>
    <lineage>
        <taxon>Eukaryota</taxon>
        <taxon>Fungi</taxon>
        <taxon>Dikarya</taxon>
        <taxon>Basidiomycota</taxon>
        <taxon>Agaricomycotina</taxon>
        <taxon>Agaricomycetes</taxon>
        <taxon>Agaricomycetidae</taxon>
        <taxon>Agaricales</taxon>
        <taxon>Marasmiineae</taxon>
        <taxon>Omphalotaceae</taxon>
        <taxon>Collybiopsis</taxon>
        <taxon>Collybiopsis luxurians</taxon>
    </lineage>
</organism>
<dbReference type="Proteomes" id="UP000053593">
    <property type="component" value="Unassembled WGS sequence"/>
</dbReference>
<reference evidence="2 3" key="1">
    <citation type="submission" date="2014-04" db="EMBL/GenBank/DDBJ databases">
        <title>Evolutionary Origins and Diversification of the Mycorrhizal Mutualists.</title>
        <authorList>
            <consortium name="DOE Joint Genome Institute"/>
            <consortium name="Mycorrhizal Genomics Consortium"/>
            <person name="Kohler A."/>
            <person name="Kuo A."/>
            <person name="Nagy L.G."/>
            <person name="Floudas D."/>
            <person name="Copeland A."/>
            <person name="Barry K.W."/>
            <person name="Cichocki N."/>
            <person name="Veneault-Fourrey C."/>
            <person name="LaButti K."/>
            <person name="Lindquist E.A."/>
            <person name="Lipzen A."/>
            <person name="Lundell T."/>
            <person name="Morin E."/>
            <person name="Murat C."/>
            <person name="Riley R."/>
            <person name="Ohm R."/>
            <person name="Sun H."/>
            <person name="Tunlid A."/>
            <person name="Henrissat B."/>
            <person name="Grigoriev I.V."/>
            <person name="Hibbett D.S."/>
            <person name="Martin F."/>
        </authorList>
    </citation>
    <scope>NUCLEOTIDE SEQUENCE [LARGE SCALE GENOMIC DNA]</scope>
    <source>
        <strain evidence="2 3">FD-317 M1</strain>
    </source>
</reference>
<name>A0A0D0CQ58_9AGAR</name>
<evidence type="ECO:0000256" key="1">
    <source>
        <dbReference type="SAM" id="SignalP"/>
    </source>
</evidence>
<evidence type="ECO:0000313" key="2">
    <source>
        <dbReference type="EMBL" id="KIK61142.1"/>
    </source>
</evidence>
<proteinExistence type="predicted"/>
<dbReference type="OrthoDB" id="2844016at2759"/>